<evidence type="ECO:0000313" key="3">
    <source>
        <dbReference type="Proteomes" id="UP000256899"/>
    </source>
</evidence>
<dbReference type="InterPro" id="IPR050464">
    <property type="entry name" value="Zeta_carotene_desat/Oxidored"/>
</dbReference>
<proteinExistence type="predicted"/>
<dbReference type="Gene3D" id="3.50.50.60">
    <property type="entry name" value="FAD/NAD(P)-binding domain"/>
    <property type="match status" value="1"/>
</dbReference>
<feature type="domain" description="Amine oxidase" evidence="1">
    <location>
        <begin position="11"/>
        <end position="305"/>
    </location>
</feature>
<dbReference type="Pfam" id="PF01593">
    <property type="entry name" value="Amino_oxidase"/>
    <property type="match status" value="1"/>
</dbReference>
<dbReference type="RefSeq" id="WP_116013450.1">
    <property type="nucleotide sequence ID" value="NZ_QUOT01000001.1"/>
</dbReference>
<dbReference type="InterPro" id="IPR036188">
    <property type="entry name" value="FAD/NAD-bd_sf"/>
</dbReference>
<dbReference type="InterPro" id="IPR002937">
    <property type="entry name" value="Amino_oxidase"/>
</dbReference>
<comment type="caution">
    <text evidence="2">The sequence shown here is derived from an EMBL/GenBank/DDBJ whole genome shotgun (WGS) entry which is preliminary data.</text>
</comment>
<evidence type="ECO:0000313" key="2">
    <source>
        <dbReference type="EMBL" id="REL29532.1"/>
    </source>
</evidence>
<dbReference type="FunFam" id="1.10.405.20:FF:000001">
    <property type="entry name" value="Amine oxidase"/>
    <property type="match status" value="1"/>
</dbReference>
<dbReference type="PANTHER" id="PTHR42923">
    <property type="entry name" value="PROTOPORPHYRINOGEN OXIDASE"/>
    <property type="match status" value="1"/>
</dbReference>
<keyword evidence="3" id="KW-1185">Reference proteome</keyword>
<gene>
    <name evidence="2" type="ORF">DXX94_01675</name>
</gene>
<protein>
    <submittedName>
        <fullName evidence="2">FAD-dependent oxidoreductase</fullName>
    </submittedName>
</protein>
<dbReference type="PANTHER" id="PTHR42923:SF17">
    <property type="entry name" value="AMINE OXIDASE DOMAIN-CONTAINING PROTEIN"/>
    <property type="match status" value="1"/>
</dbReference>
<dbReference type="Gene3D" id="3.30.70.1990">
    <property type="match status" value="1"/>
</dbReference>
<name>A0A3E0U0C6_9GAMM</name>
<sequence>MKHIAVIGSGIAGLTSAYLLSKKHQVSVFEKNDYIGGHTATIDVNHKGEQLAIDTGFIVFNNKTYPLFLQLLDEIGVGKQETEMSFSVHNLQTGFEYNGHNLNTLFAQRRNIVRPRFWHLISEILRFNRHCKDLHTNGLKDDGQTLGEFLVEHSYSRFFCEHYILPMGAAIWSSSVEEMEAFELKFFIRFFHNHGLLNVADRPQWYVIPGGSKQYIAPLTKSFAENITLNADIQSVTRQENSVTLHFGNGDELEFDEVVFACHSDQALALLGDASAEEKQVLGDIPYQANSVVLHTDTKLLPKRKKAWASWNYQLTSNRSRPASVTYNMNILQGLQAKNTYCVTLNQEEDIKPEKIIEKFEYHHPMFNLTSMKAQQNRSLICGQRHTHFVGAYWYNGFHEDGVRSANDVAERFDCQLQSSEHLSKLYG</sequence>
<organism evidence="2 3">
    <name type="scientific">Thalassotalea euphylliae</name>
    <dbReference type="NCBI Taxonomy" id="1655234"/>
    <lineage>
        <taxon>Bacteria</taxon>
        <taxon>Pseudomonadati</taxon>
        <taxon>Pseudomonadota</taxon>
        <taxon>Gammaproteobacteria</taxon>
        <taxon>Alteromonadales</taxon>
        <taxon>Colwelliaceae</taxon>
        <taxon>Thalassotalea</taxon>
    </lineage>
</organism>
<dbReference type="EMBL" id="QUOT01000001">
    <property type="protein sequence ID" value="REL29532.1"/>
    <property type="molecule type" value="Genomic_DNA"/>
</dbReference>
<dbReference type="Gene3D" id="1.10.405.20">
    <property type="match status" value="1"/>
</dbReference>
<dbReference type="Proteomes" id="UP000256899">
    <property type="component" value="Unassembled WGS sequence"/>
</dbReference>
<evidence type="ECO:0000259" key="1">
    <source>
        <dbReference type="Pfam" id="PF01593"/>
    </source>
</evidence>
<reference evidence="3" key="1">
    <citation type="submission" date="2018-08" db="EMBL/GenBank/DDBJ databases">
        <title>Thalassotalea euphylliae genome.</title>
        <authorList>
            <person name="Summers S."/>
            <person name="Rice S.A."/>
            <person name="Freckelton M.L."/>
            <person name="Nedved B.T."/>
            <person name="Hadfield M.G."/>
        </authorList>
    </citation>
    <scope>NUCLEOTIDE SEQUENCE [LARGE SCALE GENOMIC DNA]</scope>
    <source>
        <strain evidence="3">H3</strain>
    </source>
</reference>
<dbReference type="SUPFAM" id="SSF51905">
    <property type="entry name" value="FAD/NAD(P)-binding domain"/>
    <property type="match status" value="1"/>
</dbReference>
<dbReference type="AlphaFoldDB" id="A0A3E0U0C6"/>
<dbReference type="GO" id="GO:0016491">
    <property type="term" value="F:oxidoreductase activity"/>
    <property type="evidence" value="ECO:0007669"/>
    <property type="project" value="InterPro"/>
</dbReference>
<accession>A0A3E0U0C6</accession>